<dbReference type="Gene3D" id="3.40.50.300">
    <property type="entry name" value="P-loop containing nucleotide triphosphate hydrolases"/>
    <property type="match status" value="2"/>
</dbReference>
<gene>
    <name evidence="4" type="ORF">BDV23DRAFT_191765</name>
</gene>
<dbReference type="AlphaFoldDB" id="A0A5N7CHU9"/>
<feature type="domain" description="ABC transporter" evidence="3">
    <location>
        <begin position="382"/>
        <end position="683"/>
    </location>
</feature>
<dbReference type="SMART" id="SM00382">
    <property type="entry name" value="AAA"/>
    <property type="match status" value="2"/>
</dbReference>
<accession>A0A5N7CHU9</accession>
<evidence type="ECO:0000313" key="4">
    <source>
        <dbReference type="EMBL" id="KAE8393338.1"/>
    </source>
</evidence>
<dbReference type="Proteomes" id="UP000326877">
    <property type="component" value="Unassembled WGS sequence"/>
</dbReference>
<dbReference type="GO" id="GO:0016887">
    <property type="term" value="F:ATP hydrolysis activity"/>
    <property type="evidence" value="ECO:0007669"/>
    <property type="project" value="InterPro"/>
</dbReference>
<dbReference type="Pfam" id="PF00005">
    <property type="entry name" value="ABC_tran"/>
    <property type="match status" value="2"/>
</dbReference>
<evidence type="ECO:0000259" key="3">
    <source>
        <dbReference type="PROSITE" id="PS50893"/>
    </source>
</evidence>
<keyword evidence="2" id="KW-0067">ATP-binding</keyword>
<dbReference type="EMBL" id="ML735230">
    <property type="protein sequence ID" value="KAE8393338.1"/>
    <property type="molecule type" value="Genomic_DNA"/>
</dbReference>
<organism evidence="4">
    <name type="scientific">Petromyces alliaceus</name>
    <name type="common">Aspergillus alliaceus</name>
    <dbReference type="NCBI Taxonomy" id="209559"/>
    <lineage>
        <taxon>Eukaryota</taxon>
        <taxon>Fungi</taxon>
        <taxon>Dikarya</taxon>
        <taxon>Ascomycota</taxon>
        <taxon>Pezizomycotina</taxon>
        <taxon>Eurotiomycetes</taxon>
        <taxon>Eurotiomycetidae</taxon>
        <taxon>Eurotiales</taxon>
        <taxon>Aspergillaceae</taxon>
        <taxon>Aspergillus</taxon>
        <taxon>Aspergillus subgen. Circumdati</taxon>
    </lineage>
</organism>
<proteinExistence type="predicted"/>
<keyword evidence="4" id="KW-0378">Hydrolase</keyword>
<dbReference type="OrthoDB" id="10255969at2759"/>
<dbReference type="GO" id="GO:0005739">
    <property type="term" value="C:mitochondrion"/>
    <property type="evidence" value="ECO:0007669"/>
    <property type="project" value="TreeGrafter"/>
</dbReference>
<sequence>MMLRGPTLRTRRFFRPTSLSRAVSSLAPPLIRIQDGTFYQNYPTQDDAANKQNPPLFPNLSFVLQSEQAAPTETSEKIKDEPHQHWAVIGTKGRTELLDILRGQYICVPPTARSYPYLLTDKLAKKDPRLRFIGNAIQYIGFSGEGSEATGGTRGAYLSARYESHREETDWTVLQYLKGQTSLNPLEGEEGGKIKNEELLNQVISDLRLGELLDMPVANLSNGQTRRARVAKALLRKPELLLLDDPFMGLDPATVRSISGLFQRLADKSEPRLILALRPQDTVPDWITHIVVLGNSNKILFQGPRAEAQKVFDVWVHTVLGRDDSQLNEEQMVICRNAKSAMEAGQLDRQLLWDLRLLSTRTRDVALSARKGGEPLIEMEGVRVKYGEKTVLGGWKQKVNNEEKEGLHWTVRRGQRWVILGANGSGKTTLLSLITSDHPQAYALPMKLFGRSRLPEAGSPGISIFELQSRIGHSSPEIHAFFPRQLTIRQAVESAFAETFLSKPKLNHDRDLDVSAVLRFFKAELDPNAAVTMNEQRPLLGADIRKHFPKIAHAKGPKPAFYPLDYDVEYADITHFSALSTAQQRLVLFIRAIVSKPDIVILDEAFSGMSASMRDKCIHFLEAGEFSRNRPSTVMRRSTNKETWLKGFNPDETAMRHTGLSDDQALIMISHNREEIPDSVRFYMRLPSEDVDGSEPLDFRFGIVKYTSTLNDPEVWEKAWLPPSEFQSRFVKSWRGKPDESPEAAADEDDRIYEWYTLG</sequence>
<dbReference type="PANTHER" id="PTHR43514:SF4">
    <property type="entry name" value="ABC TRANSPORTER I FAMILY MEMBER 10"/>
    <property type="match status" value="1"/>
</dbReference>
<dbReference type="GO" id="GO:0005524">
    <property type="term" value="F:ATP binding"/>
    <property type="evidence" value="ECO:0007669"/>
    <property type="project" value="UniProtKB-KW"/>
</dbReference>
<dbReference type="InterPro" id="IPR003593">
    <property type="entry name" value="AAA+_ATPase"/>
</dbReference>
<evidence type="ECO:0000256" key="2">
    <source>
        <dbReference type="ARBA" id="ARBA00022840"/>
    </source>
</evidence>
<name>A0A5N7CHU9_PETAA</name>
<dbReference type="PANTHER" id="PTHR43514">
    <property type="entry name" value="ABC TRANSPORTER I FAMILY MEMBER 10"/>
    <property type="match status" value="1"/>
</dbReference>
<dbReference type="SUPFAM" id="SSF52540">
    <property type="entry name" value="P-loop containing nucleoside triphosphate hydrolases"/>
    <property type="match status" value="2"/>
</dbReference>
<protein>
    <submittedName>
        <fullName evidence="4">P-loop containing nucleoside triphosphate hydrolase protein</fullName>
    </submittedName>
</protein>
<dbReference type="InterPro" id="IPR027417">
    <property type="entry name" value="P-loop_NTPase"/>
</dbReference>
<evidence type="ECO:0000256" key="1">
    <source>
        <dbReference type="ARBA" id="ARBA00022741"/>
    </source>
</evidence>
<dbReference type="InterPro" id="IPR050334">
    <property type="entry name" value="Molybdenum_import_ModC"/>
</dbReference>
<dbReference type="InterPro" id="IPR003439">
    <property type="entry name" value="ABC_transporter-like_ATP-bd"/>
</dbReference>
<dbReference type="PROSITE" id="PS50893">
    <property type="entry name" value="ABC_TRANSPORTER_2"/>
    <property type="match status" value="2"/>
</dbReference>
<reference evidence="4" key="1">
    <citation type="submission" date="2019-04" db="EMBL/GenBank/DDBJ databases">
        <title>Friends and foes A comparative genomics studyof 23 Aspergillus species from section Flavi.</title>
        <authorList>
            <consortium name="DOE Joint Genome Institute"/>
            <person name="Kjaerbolling I."/>
            <person name="Vesth T."/>
            <person name="Frisvad J.C."/>
            <person name="Nybo J.L."/>
            <person name="Theobald S."/>
            <person name="Kildgaard S."/>
            <person name="Isbrandt T."/>
            <person name="Kuo A."/>
            <person name="Sato A."/>
            <person name="Lyhne E.K."/>
            <person name="Kogle M.E."/>
            <person name="Wiebenga A."/>
            <person name="Kun R.S."/>
            <person name="Lubbers R.J."/>
            <person name="Makela M.R."/>
            <person name="Barry K."/>
            <person name="Chovatia M."/>
            <person name="Clum A."/>
            <person name="Daum C."/>
            <person name="Haridas S."/>
            <person name="He G."/>
            <person name="LaButti K."/>
            <person name="Lipzen A."/>
            <person name="Mondo S."/>
            <person name="Riley R."/>
            <person name="Salamov A."/>
            <person name="Simmons B.A."/>
            <person name="Magnuson J.K."/>
            <person name="Henrissat B."/>
            <person name="Mortensen U.H."/>
            <person name="Larsen T.O."/>
            <person name="Devries R.P."/>
            <person name="Grigoriev I.V."/>
            <person name="Machida M."/>
            <person name="Baker S.E."/>
            <person name="Andersen M.R."/>
        </authorList>
    </citation>
    <scope>NUCLEOTIDE SEQUENCE [LARGE SCALE GENOMIC DNA]</scope>
    <source>
        <strain evidence="4">IBT 14317</strain>
    </source>
</reference>
<feature type="domain" description="ABC transporter" evidence="3">
    <location>
        <begin position="95"/>
        <end position="320"/>
    </location>
</feature>
<keyword evidence="1" id="KW-0547">Nucleotide-binding</keyword>